<sequence>MGRHNENFRQYDDRDPWGRSEPRGFQRRNRGYGPGPWGAWGGWGEWNEPGRGRGRHGGAGFGPGGPGGPGMPPPWLAGLFGMGRPEPGRGPRVRRGDVRSAILDVLRDANQREESPNGYQVIQAITDRSGGVWKPSPGSVYPTVQQLQDEELVEIDEARGRRAMRLTAKGATWCEEHADELAAVWVPFDRNRERAQGGAVDQGHADIKAEIGQVMSAVWQIVTAGSDAQRQAAVGVLVDARRSLYGILADGPQQVTDDADVDTDTDDAGAADNTGDDES</sequence>
<dbReference type="EMBL" id="BAAAOR010000007">
    <property type="protein sequence ID" value="GAA1507746.1"/>
    <property type="molecule type" value="Genomic_DNA"/>
</dbReference>
<feature type="compositionally biased region" description="Gly residues" evidence="1">
    <location>
        <begin position="57"/>
        <end position="68"/>
    </location>
</feature>
<feature type="region of interest" description="Disordered" evidence="1">
    <location>
        <begin position="1"/>
        <end position="72"/>
    </location>
</feature>
<keyword evidence="4" id="KW-1185">Reference proteome</keyword>
<accession>A0ABN1ZYW7</accession>
<dbReference type="InterPro" id="IPR005149">
    <property type="entry name" value="Tscrpt_reg_PadR_N"/>
</dbReference>
<feature type="domain" description="Transcription regulator PadR N-terminal" evidence="2">
    <location>
        <begin position="114"/>
        <end position="172"/>
    </location>
</feature>
<evidence type="ECO:0000313" key="4">
    <source>
        <dbReference type="Proteomes" id="UP001500842"/>
    </source>
</evidence>
<dbReference type="PANTHER" id="PTHR43252:SF2">
    <property type="entry name" value="TRANSCRIPTION REGULATOR, PADR-LIKE FAMILY"/>
    <property type="match status" value="1"/>
</dbReference>
<feature type="compositionally biased region" description="Acidic residues" evidence="1">
    <location>
        <begin position="257"/>
        <end position="279"/>
    </location>
</feature>
<dbReference type="PANTHER" id="PTHR43252">
    <property type="entry name" value="TRANSCRIPTIONAL REGULATOR YQJI"/>
    <property type="match status" value="1"/>
</dbReference>
<dbReference type="RefSeq" id="WP_141004969.1">
    <property type="nucleotide sequence ID" value="NZ_BAAAOR010000007.1"/>
</dbReference>
<feature type="region of interest" description="Disordered" evidence="1">
    <location>
        <begin position="251"/>
        <end position="279"/>
    </location>
</feature>
<dbReference type="Pfam" id="PF03551">
    <property type="entry name" value="PadR"/>
    <property type="match status" value="1"/>
</dbReference>
<feature type="compositionally biased region" description="Basic and acidic residues" evidence="1">
    <location>
        <begin position="1"/>
        <end position="24"/>
    </location>
</feature>
<dbReference type="Gene3D" id="1.10.10.10">
    <property type="entry name" value="Winged helix-like DNA-binding domain superfamily/Winged helix DNA-binding domain"/>
    <property type="match status" value="1"/>
</dbReference>
<comment type="caution">
    <text evidence="3">The sequence shown here is derived from an EMBL/GenBank/DDBJ whole genome shotgun (WGS) entry which is preliminary data.</text>
</comment>
<reference evidence="3 4" key="1">
    <citation type="journal article" date="2019" name="Int. J. Syst. Evol. Microbiol.">
        <title>The Global Catalogue of Microorganisms (GCM) 10K type strain sequencing project: providing services to taxonomists for standard genome sequencing and annotation.</title>
        <authorList>
            <consortium name="The Broad Institute Genomics Platform"/>
            <consortium name="The Broad Institute Genome Sequencing Center for Infectious Disease"/>
            <person name="Wu L."/>
            <person name="Ma J."/>
        </authorList>
    </citation>
    <scope>NUCLEOTIDE SEQUENCE [LARGE SCALE GENOMIC DNA]</scope>
    <source>
        <strain evidence="3 4">JCM 14942</strain>
    </source>
</reference>
<dbReference type="Proteomes" id="UP001500842">
    <property type="component" value="Unassembled WGS sequence"/>
</dbReference>
<organism evidence="3 4">
    <name type="scientific">Nocardioides humi</name>
    <dbReference type="NCBI Taxonomy" id="449461"/>
    <lineage>
        <taxon>Bacteria</taxon>
        <taxon>Bacillati</taxon>
        <taxon>Actinomycetota</taxon>
        <taxon>Actinomycetes</taxon>
        <taxon>Propionibacteriales</taxon>
        <taxon>Nocardioidaceae</taxon>
        <taxon>Nocardioides</taxon>
    </lineage>
</organism>
<feature type="compositionally biased region" description="Gly residues" evidence="1">
    <location>
        <begin position="32"/>
        <end position="44"/>
    </location>
</feature>
<evidence type="ECO:0000259" key="2">
    <source>
        <dbReference type="Pfam" id="PF03551"/>
    </source>
</evidence>
<name>A0ABN1ZYW7_9ACTN</name>
<proteinExistence type="predicted"/>
<dbReference type="SUPFAM" id="SSF46785">
    <property type="entry name" value="Winged helix' DNA-binding domain"/>
    <property type="match status" value="1"/>
</dbReference>
<gene>
    <name evidence="3" type="ORF">GCM10009788_09720</name>
</gene>
<dbReference type="InterPro" id="IPR036390">
    <property type="entry name" value="WH_DNA-bd_sf"/>
</dbReference>
<evidence type="ECO:0000256" key="1">
    <source>
        <dbReference type="SAM" id="MobiDB-lite"/>
    </source>
</evidence>
<protein>
    <recommendedName>
        <fullName evidence="2">Transcription regulator PadR N-terminal domain-containing protein</fullName>
    </recommendedName>
</protein>
<evidence type="ECO:0000313" key="3">
    <source>
        <dbReference type="EMBL" id="GAA1507746.1"/>
    </source>
</evidence>
<dbReference type="InterPro" id="IPR036388">
    <property type="entry name" value="WH-like_DNA-bd_sf"/>
</dbReference>